<name>X1FWJ2_9ZZZZ</name>
<evidence type="ECO:0000313" key="1">
    <source>
        <dbReference type="EMBL" id="GAH33709.1"/>
    </source>
</evidence>
<protein>
    <submittedName>
        <fullName evidence="1">Uncharacterized protein</fullName>
    </submittedName>
</protein>
<gene>
    <name evidence="1" type="ORF">S03H2_20012</name>
</gene>
<feature type="non-terminal residue" evidence="1">
    <location>
        <position position="1"/>
    </location>
</feature>
<accession>X1FWJ2</accession>
<dbReference type="EMBL" id="BARU01010506">
    <property type="protein sequence ID" value="GAH33709.1"/>
    <property type="molecule type" value="Genomic_DNA"/>
</dbReference>
<proteinExistence type="predicted"/>
<organism evidence="1">
    <name type="scientific">marine sediment metagenome</name>
    <dbReference type="NCBI Taxonomy" id="412755"/>
    <lineage>
        <taxon>unclassified sequences</taxon>
        <taxon>metagenomes</taxon>
        <taxon>ecological metagenomes</taxon>
    </lineage>
</organism>
<sequence length="113" mass="12664">SKPYITIDGYLYHARQSGIPYTLESRPLKEDELKKFRGGENAHIWISKVILTGEGNEFVGYGVVAQDEMTAKSPRDATKLRSPVVAAHPQLLAQKRAEWQALRRAFPIGGIEE</sequence>
<dbReference type="AlphaFoldDB" id="X1FWJ2"/>
<reference evidence="1" key="1">
    <citation type="journal article" date="2014" name="Front. Microbiol.">
        <title>High frequency of phylogenetically diverse reductive dehalogenase-homologous genes in deep subseafloor sedimentary metagenomes.</title>
        <authorList>
            <person name="Kawai M."/>
            <person name="Futagami T."/>
            <person name="Toyoda A."/>
            <person name="Takaki Y."/>
            <person name="Nishi S."/>
            <person name="Hori S."/>
            <person name="Arai W."/>
            <person name="Tsubouchi T."/>
            <person name="Morono Y."/>
            <person name="Uchiyama I."/>
            <person name="Ito T."/>
            <person name="Fujiyama A."/>
            <person name="Inagaki F."/>
            <person name="Takami H."/>
        </authorList>
    </citation>
    <scope>NUCLEOTIDE SEQUENCE</scope>
    <source>
        <strain evidence="1">Expedition CK06-06</strain>
    </source>
</reference>
<comment type="caution">
    <text evidence="1">The sequence shown here is derived from an EMBL/GenBank/DDBJ whole genome shotgun (WGS) entry which is preliminary data.</text>
</comment>